<dbReference type="EMBL" id="CP014578">
    <property type="protein sequence ID" value="ANB74813.1"/>
    <property type="molecule type" value="Genomic_DNA"/>
</dbReference>
<dbReference type="GO" id="GO:0004601">
    <property type="term" value="F:peroxidase activity"/>
    <property type="evidence" value="ECO:0007669"/>
    <property type="project" value="UniProtKB-KW"/>
</dbReference>
<protein>
    <submittedName>
        <fullName evidence="6">Peroxidase</fullName>
    </submittedName>
</protein>
<dbReference type="InterPro" id="IPR011008">
    <property type="entry name" value="Dimeric_a/b-barrel"/>
</dbReference>
<dbReference type="GO" id="GO:0020037">
    <property type="term" value="F:heme binding"/>
    <property type="evidence" value="ECO:0007669"/>
    <property type="project" value="InterPro"/>
</dbReference>
<dbReference type="InterPro" id="IPR006314">
    <property type="entry name" value="Dyp_peroxidase"/>
</dbReference>
<evidence type="ECO:0000256" key="1">
    <source>
        <dbReference type="ARBA" id="ARBA00001970"/>
    </source>
</evidence>
<dbReference type="PANTHER" id="PTHR30521">
    <property type="entry name" value="DEFERROCHELATASE/PEROXIDASE"/>
    <property type="match status" value="1"/>
</dbReference>
<evidence type="ECO:0000313" key="6">
    <source>
        <dbReference type="EMBL" id="ANB74813.1"/>
    </source>
</evidence>
<organism evidence="6 7">
    <name type="scientific">Paraburkholderia phytofirmans OLGA172</name>
    <dbReference type="NCBI Taxonomy" id="1417228"/>
    <lineage>
        <taxon>Bacteria</taxon>
        <taxon>Pseudomonadati</taxon>
        <taxon>Pseudomonadota</taxon>
        <taxon>Betaproteobacteria</taxon>
        <taxon>Burkholderiales</taxon>
        <taxon>Burkholderiaceae</taxon>
        <taxon>Paraburkholderia</taxon>
    </lineage>
</organism>
<keyword evidence="4" id="KW-0560">Oxidoreductase</keyword>
<proteinExistence type="predicted"/>
<dbReference type="GO" id="GO:0005829">
    <property type="term" value="C:cytosol"/>
    <property type="evidence" value="ECO:0007669"/>
    <property type="project" value="TreeGrafter"/>
</dbReference>
<dbReference type="AlphaFoldDB" id="A0A161IC12"/>
<dbReference type="SUPFAM" id="SSF54909">
    <property type="entry name" value="Dimeric alpha+beta barrel"/>
    <property type="match status" value="1"/>
</dbReference>
<evidence type="ECO:0000313" key="7">
    <source>
        <dbReference type="Proteomes" id="UP000076852"/>
    </source>
</evidence>
<name>A0A161IC12_9BURK</name>
<dbReference type="STRING" id="1804984.AYM40_19425"/>
<dbReference type="Proteomes" id="UP000076852">
    <property type="component" value="Chromosome 1"/>
</dbReference>
<dbReference type="KEGG" id="buz:AYM40_19425"/>
<dbReference type="OrthoDB" id="9781066at2"/>
<keyword evidence="3" id="KW-0479">Metal-binding</keyword>
<evidence type="ECO:0000256" key="5">
    <source>
        <dbReference type="ARBA" id="ARBA00023004"/>
    </source>
</evidence>
<evidence type="ECO:0000256" key="2">
    <source>
        <dbReference type="ARBA" id="ARBA00022559"/>
    </source>
</evidence>
<gene>
    <name evidence="6" type="ORF">AYM40_19425</name>
</gene>
<evidence type="ECO:0000256" key="4">
    <source>
        <dbReference type="ARBA" id="ARBA00023002"/>
    </source>
</evidence>
<dbReference type="GO" id="GO:0046872">
    <property type="term" value="F:metal ion binding"/>
    <property type="evidence" value="ECO:0007669"/>
    <property type="project" value="UniProtKB-KW"/>
</dbReference>
<comment type="cofactor">
    <cofactor evidence="1">
        <name>heme b</name>
        <dbReference type="ChEBI" id="CHEBI:60344"/>
    </cofactor>
</comment>
<keyword evidence="7" id="KW-1185">Reference proteome</keyword>
<reference evidence="6 7" key="1">
    <citation type="journal article" date="2016" name="Gene">
        <title>PacBio SMRT assembly of a complex multi-replicon genome reveals chlorocatechol degradative operon in a region of genome plasticity.</title>
        <authorList>
            <person name="Ricker N."/>
            <person name="Shen S.Y."/>
            <person name="Goordial J."/>
            <person name="Jin S."/>
            <person name="Fulthorpe R.R."/>
        </authorList>
    </citation>
    <scope>NUCLEOTIDE SEQUENCE [LARGE SCALE GENOMIC DNA]</scope>
    <source>
        <strain evidence="6 7">OLGA172</strain>
    </source>
</reference>
<accession>A0A161IC12</accession>
<dbReference type="PANTHER" id="PTHR30521:SF5">
    <property type="entry name" value="BLR4509 PROTEIN"/>
    <property type="match status" value="1"/>
</dbReference>
<sequence>MTFSQPEAIILELNAIQASILRHRPQPYVGTHLALRIDNPEHGRLLIKRLTPHIASAANCGNLQSWISIGISYAGLRLLGLPEASLASFPEAFRTGMEGRATQLMDTGPNAPGNWDEAFQGSQMHVCLNVFSSGGEAWQKTLAVAHEQFVDLHGVTLLGSHDFGSHPDNLNPFGYRDGISEPAIEGSEVEPLPGQGAPIKAGEFILGYPGESGEPLKMPQPDILGRNGTFVAFRKYRSRLGAFNDYLRSQASTPAGRELIAAKLVGRWRSGAPLTLAPETDDPELGADYRRNNDFTYADDPNGHRVPLGCHMRRMNPRDSKVSVMTDVNVHRLIRCGTSYGKPYDESVTSSQDQDDERGVYFMLISAKAHETLEFLQREWINNGNFQSLGDERDPLIGLHEESDMFTVPAKPVRRRLLGIQTFNVLKGGEYLFMPSLPALQWIADSGQ</sequence>
<keyword evidence="2 6" id="KW-0575">Peroxidase</keyword>
<dbReference type="PROSITE" id="PS51404">
    <property type="entry name" value="DYP_PEROXIDASE"/>
    <property type="match status" value="1"/>
</dbReference>
<evidence type="ECO:0000256" key="3">
    <source>
        <dbReference type="ARBA" id="ARBA00022723"/>
    </source>
</evidence>
<keyword evidence="5" id="KW-0408">Iron</keyword>